<accession>A0AAC9KFF6</accession>
<sequence length="67" mass="7483">MSREPGNGERFCGHCTVPFSFCYSIILLQAAALFDHHIVPAVTFANKKHMNKPLNCGLPVLLWLPDD</sequence>
<proteinExistence type="predicted"/>
<organism evidence="1 2">
    <name type="scientific">Granulibacter bethesdensis</name>
    <dbReference type="NCBI Taxonomy" id="364410"/>
    <lineage>
        <taxon>Bacteria</taxon>
        <taxon>Pseudomonadati</taxon>
        <taxon>Pseudomonadota</taxon>
        <taxon>Alphaproteobacteria</taxon>
        <taxon>Acetobacterales</taxon>
        <taxon>Acetobacteraceae</taxon>
        <taxon>Granulibacter</taxon>
    </lineage>
</organism>
<dbReference type="AlphaFoldDB" id="A0AAC9KFF6"/>
<protein>
    <submittedName>
        <fullName evidence="1">Uncharacterized protein</fullName>
    </submittedName>
</protein>
<reference evidence="2" key="1">
    <citation type="submission" date="2016-11" db="EMBL/GenBank/DDBJ databases">
        <title>Comparative genomic and phenotypic analysis of Granulibacter bethesdensis clinical isolates from patients with chronic granulomatous disease.</title>
        <authorList>
            <person name="Zarember K.A."/>
            <person name="Porcella S.F."/>
            <person name="Chu J."/>
            <person name="Ding L."/>
            <person name="Dahlstrom E."/>
            <person name="Barbian K."/>
            <person name="Martens C."/>
            <person name="Sykora L."/>
            <person name="Kramer S."/>
            <person name="Pettinato A.M."/>
            <person name="Hong H."/>
            <person name="Wald G."/>
            <person name="Berg L.J."/>
            <person name="Rogge L.S."/>
            <person name="Greenberg D.E."/>
            <person name="Falcone E.L."/>
            <person name="Neves J.F."/>
            <person name="Simoes M.J."/>
            <person name="Casal M."/>
            <person name="Rodriguez-Lopez F.C."/>
            <person name="Zelazny A."/>
            <person name="Gallin J.I."/>
            <person name="Holland S.M."/>
        </authorList>
    </citation>
    <scope>NUCLEOTIDE SEQUENCE [LARGE SCALE GENOMIC DNA]</scope>
    <source>
        <strain evidence="2">NIH9.1</strain>
    </source>
</reference>
<gene>
    <name evidence="1" type="ORF">GbCGDNIH9_7034</name>
</gene>
<evidence type="ECO:0000313" key="2">
    <source>
        <dbReference type="Proteomes" id="UP000182373"/>
    </source>
</evidence>
<evidence type="ECO:0000313" key="1">
    <source>
        <dbReference type="EMBL" id="APH55260.1"/>
    </source>
</evidence>
<dbReference type="EMBL" id="CP018191">
    <property type="protein sequence ID" value="APH55260.1"/>
    <property type="molecule type" value="Genomic_DNA"/>
</dbReference>
<dbReference type="Proteomes" id="UP000182373">
    <property type="component" value="Chromosome"/>
</dbReference>
<name>A0AAC9KFF6_9PROT</name>
<dbReference type="RefSeq" id="WP_157692626.1">
    <property type="nucleotide sequence ID" value="NZ_CP018191.1"/>
</dbReference>